<protein>
    <submittedName>
        <fullName evidence="1">DUF177 domain-containing protein</fullName>
    </submittedName>
</protein>
<name>A0A856MGQ8_9CYAN</name>
<evidence type="ECO:0000313" key="1">
    <source>
        <dbReference type="EMBL" id="QDL08861.1"/>
    </source>
</evidence>
<reference evidence="1 2" key="1">
    <citation type="submission" date="2018-06" db="EMBL/GenBank/DDBJ databases">
        <title>Comparative genomics of Brasilonema spp. strains.</title>
        <authorList>
            <person name="Alvarenga D.O."/>
            <person name="Fiore M.F."/>
            <person name="Varani A.M."/>
        </authorList>
    </citation>
    <scope>NUCLEOTIDE SEQUENCE [LARGE SCALE GENOMIC DNA]</scope>
    <source>
        <strain evidence="1 2">CENA114</strain>
    </source>
</reference>
<proteinExistence type="predicted"/>
<dbReference type="Proteomes" id="UP000503129">
    <property type="component" value="Chromosome"/>
</dbReference>
<accession>A0A856MGQ8</accession>
<evidence type="ECO:0000313" key="2">
    <source>
        <dbReference type="Proteomes" id="UP000503129"/>
    </source>
</evidence>
<dbReference type="Pfam" id="PF02620">
    <property type="entry name" value="YceD"/>
    <property type="match status" value="1"/>
</dbReference>
<dbReference type="AlphaFoldDB" id="A0A856MGQ8"/>
<dbReference type="PANTHER" id="PTHR37734:SF1">
    <property type="entry name" value="LARGE RIBOSOMAL RNA SUBUNIT ACCUMULATION PROTEIN YCED HOMOLOG 2, CHLOROPLASTIC"/>
    <property type="match status" value="1"/>
</dbReference>
<dbReference type="RefSeq" id="WP_171976357.1">
    <property type="nucleotide sequence ID" value="NZ_CAWOXK010000001.1"/>
</dbReference>
<gene>
    <name evidence="1" type="ORF">DP114_14015</name>
</gene>
<dbReference type="PANTHER" id="PTHR37734">
    <property type="entry name" value="LARGE RIBOSOMAL RNA SUBUNIT ACCUMULATION PROTEIN YCED HOMOLOG 2, CHLOROPLASTIC"/>
    <property type="match status" value="1"/>
</dbReference>
<organism evidence="1 2">
    <name type="scientific">Brasilonema sennae CENA114</name>
    <dbReference type="NCBI Taxonomy" id="415709"/>
    <lineage>
        <taxon>Bacteria</taxon>
        <taxon>Bacillati</taxon>
        <taxon>Cyanobacteriota</taxon>
        <taxon>Cyanophyceae</taxon>
        <taxon>Nostocales</taxon>
        <taxon>Scytonemataceae</taxon>
        <taxon>Brasilonema</taxon>
        <taxon>Bromeliae group (in: Brasilonema)</taxon>
    </lineage>
</organism>
<keyword evidence="2" id="KW-1185">Reference proteome</keyword>
<dbReference type="KEGG" id="bsen:DP114_14015"/>
<dbReference type="InterPro" id="IPR044985">
    <property type="entry name" value="YceD_plant"/>
</dbReference>
<dbReference type="InterPro" id="IPR003772">
    <property type="entry name" value="YceD"/>
</dbReference>
<sequence>MDAIFIPQLTKAPQATEEVQVKEFLAGLETLTPVKGRIRVQHCGNYLEIRSQAETIITCTCSRCLQNYNHRLTIDTKEIIWLDEAANVDDLPLEREIAFDDLVETLSPQGYFDPGTWLYEQICLELPQQQLCDANCLGIQPTAQSKSDKRVDRRWASLEGFKNQFPGA</sequence>
<dbReference type="EMBL" id="CP030118">
    <property type="protein sequence ID" value="QDL08861.1"/>
    <property type="molecule type" value="Genomic_DNA"/>
</dbReference>